<dbReference type="PANTHER" id="PTHR40129">
    <property type="entry name" value="KETOPANTOATE REDUCTASE N-TERMINAL DOMAIN-CONTAINING PROTEIN"/>
    <property type="match status" value="1"/>
</dbReference>
<keyword evidence="1" id="KW-0732">Signal</keyword>
<dbReference type="HOGENOM" id="CLU_044092_0_0_1"/>
<proteinExistence type="predicted"/>
<evidence type="ECO:0000313" key="2">
    <source>
        <dbReference type="EMBL" id="KII85263.1"/>
    </source>
</evidence>
<name>A0A0C9TAF1_PLICR</name>
<organism evidence="2 3">
    <name type="scientific">Plicaturopsis crispa FD-325 SS-3</name>
    <dbReference type="NCBI Taxonomy" id="944288"/>
    <lineage>
        <taxon>Eukaryota</taxon>
        <taxon>Fungi</taxon>
        <taxon>Dikarya</taxon>
        <taxon>Basidiomycota</taxon>
        <taxon>Agaricomycotina</taxon>
        <taxon>Agaricomycetes</taxon>
        <taxon>Agaricomycetidae</taxon>
        <taxon>Amylocorticiales</taxon>
        <taxon>Amylocorticiaceae</taxon>
        <taxon>Plicatura</taxon>
        <taxon>Plicaturopsis crispa</taxon>
    </lineage>
</organism>
<keyword evidence="3" id="KW-1185">Reference proteome</keyword>
<gene>
    <name evidence="2" type="ORF">PLICRDRAFT_337828</name>
</gene>
<dbReference type="AlphaFoldDB" id="A0A0C9TAF1"/>
<dbReference type="InterPro" id="IPR036291">
    <property type="entry name" value="NAD(P)-bd_dom_sf"/>
</dbReference>
<reference evidence="2 3" key="1">
    <citation type="submission" date="2014-06" db="EMBL/GenBank/DDBJ databases">
        <title>Evolutionary Origins and Diversification of the Mycorrhizal Mutualists.</title>
        <authorList>
            <consortium name="DOE Joint Genome Institute"/>
            <consortium name="Mycorrhizal Genomics Consortium"/>
            <person name="Kohler A."/>
            <person name="Kuo A."/>
            <person name="Nagy L.G."/>
            <person name="Floudas D."/>
            <person name="Copeland A."/>
            <person name="Barry K.W."/>
            <person name="Cichocki N."/>
            <person name="Veneault-Fourrey C."/>
            <person name="LaButti K."/>
            <person name="Lindquist E.A."/>
            <person name="Lipzen A."/>
            <person name="Lundell T."/>
            <person name="Morin E."/>
            <person name="Murat C."/>
            <person name="Riley R."/>
            <person name="Ohm R."/>
            <person name="Sun H."/>
            <person name="Tunlid A."/>
            <person name="Henrissat B."/>
            <person name="Grigoriev I.V."/>
            <person name="Hibbett D.S."/>
            <person name="Martin F."/>
        </authorList>
    </citation>
    <scope>NUCLEOTIDE SEQUENCE [LARGE SCALE GENOMIC DNA]</scope>
    <source>
        <strain evidence="2 3">FD-325 SS-3</strain>
    </source>
</reference>
<dbReference type="Proteomes" id="UP000053263">
    <property type="component" value="Unassembled WGS sequence"/>
</dbReference>
<accession>A0A0C9TAF1</accession>
<dbReference type="OrthoDB" id="674948at2759"/>
<feature type="signal peptide" evidence="1">
    <location>
        <begin position="1"/>
        <end position="25"/>
    </location>
</feature>
<evidence type="ECO:0008006" key="4">
    <source>
        <dbReference type="Google" id="ProtNLM"/>
    </source>
</evidence>
<feature type="chain" id="PRO_5002213593" description="NAD(P)-binding protein" evidence="1">
    <location>
        <begin position="26"/>
        <end position="280"/>
    </location>
</feature>
<protein>
    <recommendedName>
        <fullName evidence="4">NAD(P)-binding protein</fullName>
    </recommendedName>
</protein>
<dbReference type="PANTHER" id="PTHR40129:SF2">
    <property type="entry name" value="KETOPANTOATE REDUCTASE N-TERMINAL DOMAIN-CONTAINING PROTEIN"/>
    <property type="match status" value="1"/>
</dbReference>
<dbReference type="Gene3D" id="3.40.50.720">
    <property type="entry name" value="NAD(P)-binding Rossmann-like Domain"/>
    <property type="match status" value="1"/>
</dbReference>
<evidence type="ECO:0000256" key="1">
    <source>
        <dbReference type="SAM" id="SignalP"/>
    </source>
</evidence>
<evidence type="ECO:0000313" key="3">
    <source>
        <dbReference type="Proteomes" id="UP000053263"/>
    </source>
</evidence>
<sequence length="280" mass="30705">MTATVDLLILGAGWTSTFLIPLCRSEGVSYSATSRAGGPDTVPFVFDPESEDATPYAQLPTARTVLITFPIKASGASERLVRLYTTTHKEGVFQFIQLGTTSIWDGTGNIVAGAEKKSSGWFDRHSPFNVNERAAAEEELLAISSDKTPTTVLNLSGLWGGERQTKNWVGRVAPTKEALRNKGSIHMIHGLDVSRAILAVHAQFAKTAGKRWLLTDQRVYDWWDLASAWGQGGEPGWVNELMEEAGVRALPRDIGELGRALDSREFWSTFEISPVKARLE</sequence>
<dbReference type="EMBL" id="KN832568">
    <property type="protein sequence ID" value="KII85263.1"/>
    <property type="molecule type" value="Genomic_DNA"/>
</dbReference>
<dbReference type="SUPFAM" id="SSF51735">
    <property type="entry name" value="NAD(P)-binding Rossmann-fold domains"/>
    <property type="match status" value="1"/>
</dbReference>